<name>X1E3D3_9ZZZZ</name>
<evidence type="ECO:0000313" key="1">
    <source>
        <dbReference type="EMBL" id="GAH11689.1"/>
    </source>
</evidence>
<sequence>WHNRPALHDGDVVSVNIEGLGELINLVASREN</sequence>
<accession>X1E3D3</accession>
<comment type="caution">
    <text evidence="1">The sequence shown here is derived from an EMBL/GenBank/DDBJ whole genome shotgun (WGS) entry which is preliminary data.</text>
</comment>
<dbReference type="AlphaFoldDB" id="X1E3D3"/>
<evidence type="ECO:0008006" key="2">
    <source>
        <dbReference type="Google" id="ProtNLM"/>
    </source>
</evidence>
<feature type="non-terminal residue" evidence="1">
    <location>
        <position position="1"/>
    </location>
</feature>
<dbReference type="EMBL" id="BART01033841">
    <property type="protein sequence ID" value="GAH11689.1"/>
    <property type="molecule type" value="Genomic_DNA"/>
</dbReference>
<reference evidence="1" key="1">
    <citation type="journal article" date="2014" name="Front. Microbiol.">
        <title>High frequency of phylogenetically diverse reductive dehalogenase-homologous genes in deep subseafloor sedimentary metagenomes.</title>
        <authorList>
            <person name="Kawai M."/>
            <person name="Futagami T."/>
            <person name="Toyoda A."/>
            <person name="Takaki Y."/>
            <person name="Nishi S."/>
            <person name="Hori S."/>
            <person name="Arai W."/>
            <person name="Tsubouchi T."/>
            <person name="Morono Y."/>
            <person name="Uchiyama I."/>
            <person name="Ito T."/>
            <person name="Fujiyama A."/>
            <person name="Inagaki F."/>
            <person name="Takami H."/>
        </authorList>
    </citation>
    <scope>NUCLEOTIDE SEQUENCE</scope>
    <source>
        <strain evidence="1">Expedition CK06-06</strain>
    </source>
</reference>
<proteinExistence type="predicted"/>
<protein>
    <recommendedName>
        <fullName evidence="2">Fumarylacetoacetase-like C-terminal domain-containing protein</fullName>
    </recommendedName>
</protein>
<gene>
    <name evidence="1" type="ORF">S01H4_58018</name>
</gene>
<organism evidence="1">
    <name type="scientific">marine sediment metagenome</name>
    <dbReference type="NCBI Taxonomy" id="412755"/>
    <lineage>
        <taxon>unclassified sequences</taxon>
        <taxon>metagenomes</taxon>
        <taxon>ecological metagenomes</taxon>
    </lineage>
</organism>